<comment type="caution">
    <text evidence="2">The sequence shown here is derived from an EMBL/GenBank/DDBJ whole genome shotgun (WGS) entry which is preliminary data.</text>
</comment>
<dbReference type="Proteomes" id="UP000712281">
    <property type="component" value="Unassembled WGS sequence"/>
</dbReference>
<evidence type="ECO:0000256" key="1">
    <source>
        <dbReference type="SAM" id="SignalP"/>
    </source>
</evidence>
<accession>A0A8S9HJP6</accession>
<dbReference type="InterPro" id="IPR002173">
    <property type="entry name" value="Carboh/pur_kinase_PfkB_CS"/>
</dbReference>
<evidence type="ECO:0008006" key="4">
    <source>
        <dbReference type="Google" id="ProtNLM"/>
    </source>
</evidence>
<evidence type="ECO:0000313" key="2">
    <source>
        <dbReference type="EMBL" id="KAF2556602.1"/>
    </source>
</evidence>
<sequence>MTALTKHTVCLCLLVWMQIRTRPQRMEKSNCNTRRTVNETTEGSASNVAMNEAGTEEARNASQNAANLNNAAAAGAAAGAAAAPVGLEAFLAILAQVLARLPAAAAPPVAPPVAEEVENVRENLRKMGGGDDVGSPVVVGALILDVHAKPSSTAPISGTTVPGQVLFTPGGVARNVAECIYKLGIRPFMIGALGIGGPANVLLKDWKLSTEG</sequence>
<dbReference type="GO" id="GO:0016301">
    <property type="term" value="F:kinase activity"/>
    <property type="evidence" value="ECO:0007669"/>
    <property type="project" value="InterPro"/>
</dbReference>
<proteinExistence type="predicted"/>
<reference evidence="2" key="1">
    <citation type="submission" date="2019-12" db="EMBL/GenBank/DDBJ databases">
        <title>Genome sequencing and annotation of Brassica cretica.</title>
        <authorList>
            <person name="Studholme D.J."/>
            <person name="Sarris P.F."/>
        </authorList>
    </citation>
    <scope>NUCLEOTIDE SEQUENCE</scope>
    <source>
        <strain evidence="2">PFS-001/15</strain>
        <tissue evidence="2">Leaf</tissue>
    </source>
</reference>
<dbReference type="SUPFAM" id="SSF53613">
    <property type="entry name" value="Ribokinase-like"/>
    <property type="match status" value="1"/>
</dbReference>
<name>A0A8S9HJP6_BRACR</name>
<feature type="chain" id="PRO_5035892851" description="Carbohydrate kinase PfkB domain-containing protein" evidence="1">
    <location>
        <begin position="24"/>
        <end position="212"/>
    </location>
</feature>
<dbReference type="EMBL" id="QGKW02001940">
    <property type="protein sequence ID" value="KAF2556602.1"/>
    <property type="molecule type" value="Genomic_DNA"/>
</dbReference>
<dbReference type="InterPro" id="IPR029056">
    <property type="entry name" value="Ribokinase-like"/>
</dbReference>
<dbReference type="Gene3D" id="3.40.1190.20">
    <property type="match status" value="1"/>
</dbReference>
<dbReference type="PROSITE" id="PS00583">
    <property type="entry name" value="PFKB_KINASES_1"/>
    <property type="match status" value="1"/>
</dbReference>
<gene>
    <name evidence="2" type="ORF">F2Q68_00015745</name>
</gene>
<feature type="signal peptide" evidence="1">
    <location>
        <begin position="1"/>
        <end position="23"/>
    </location>
</feature>
<keyword evidence="1" id="KW-0732">Signal</keyword>
<organism evidence="2 3">
    <name type="scientific">Brassica cretica</name>
    <name type="common">Mustard</name>
    <dbReference type="NCBI Taxonomy" id="69181"/>
    <lineage>
        <taxon>Eukaryota</taxon>
        <taxon>Viridiplantae</taxon>
        <taxon>Streptophyta</taxon>
        <taxon>Embryophyta</taxon>
        <taxon>Tracheophyta</taxon>
        <taxon>Spermatophyta</taxon>
        <taxon>Magnoliopsida</taxon>
        <taxon>eudicotyledons</taxon>
        <taxon>Gunneridae</taxon>
        <taxon>Pentapetalae</taxon>
        <taxon>rosids</taxon>
        <taxon>malvids</taxon>
        <taxon>Brassicales</taxon>
        <taxon>Brassicaceae</taxon>
        <taxon>Brassiceae</taxon>
        <taxon>Brassica</taxon>
    </lineage>
</organism>
<evidence type="ECO:0000313" key="3">
    <source>
        <dbReference type="Proteomes" id="UP000712281"/>
    </source>
</evidence>
<protein>
    <recommendedName>
        <fullName evidence="4">Carbohydrate kinase PfkB domain-containing protein</fullName>
    </recommendedName>
</protein>
<dbReference type="AlphaFoldDB" id="A0A8S9HJP6"/>